<keyword evidence="2" id="KW-1185">Reference proteome</keyword>
<dbReference type="RefSeq" id="WP_162657013.1">
    <property type="nucleotide sequence ID" value="NZ_LR593887.1"/>
</dbReference>
<protein>
    <submittedName>
        <fullName evidence="1">Uncharacterized protein</fullName>
    </submittedName>
</protein>
<dbReference type="KEGG" id="tim:GMBLW1_21990"/>
<organism evidence="1">
    <name type="scientific">Tuwongella immobilis</name>
    <dbReference type="NCBI Taxonomy" id="692036"/>
    <lineage>
        <taxon>Bacteria</taxon>
        <taxon>Pseudomonadati</taxon>
        <taxon>Planctomycetota</taxon>
        <taxon>Planctomycetia</taxon>
        <taxon>Gemmatales</taxon>
        <taxon>Gemmataceae</taxon>
        <taxon>Tuwongella</taxon>
    </lineage>
</organism>
<accession>A0A6C2YKD4</accession>
<sequence>MQLDKAAFAEGAEAARADLAAGRRVYRWRGHAGHWGHWIVGQLVERFGVGVSDGFGVCFVSARSISFDMGYNAVLAEEVNRHHGAGAFEAVFAESRQQSEEALWEAKQAWFAQHPDAEPGAAPDRGGM</sequence>
<dbReference type="InParanoid" id="A0A6C2YKD4"/>
<proteinExistence type="predicted"/>
<dbReference type="EMBL" id="LR586016">
    <property type="protein sequence ID" value="VIP01761.1"/>
    <property type="molecule type" value="Genomic_DNA"/>
</dbReference>
<name>A0A6C2YKD4_9BACT</name>
<reference evidence="1" key="1">
    <citation type="submission" date="2019-04" db="EMBL/GenBank/DDBJ databases">
        <authorList>
            <consortium name="Science for Life Laboratories"/>
        </authorList>
    </citation>
    <scope>NUCLEOTIDE SEQUENCE</scope>
    <source>
        <strain evidence="1">MBLW1</strain>
    </source>
</reference>
<gene>
    <name evidence="1" type="ORF">GMBLW1_21990</name>
</gene>
<dbReference type="EMBL" id="LR593887">
    <property type="protein sequence ID" value="VTR99370.1"/>
    <property type="molecule type" value="Genomic_DNA"/>
</dbReference>
<dbReference type="Proteomes" id="UP000464378">
    <property type="component" value="Chromosome"/>
</dbReference>
<dbReference type="AlphaFoldDB" id="A0A6C2YKD4"/>
<evidence type="ECO:0000313" key="2">
    <source>
        <dbReference type="Proteomes" id="UP000464378"/>
    </source>
</evidence>
<evidence type="ECO:0000313" key="1">
    <source>
        <dbReference type="EMBL" id="VIP01761.1"/>
    </source>
</evidence>